<feature type="compositionally biased region" description="Acidic residues" evidence="1">
    <location>
        <begin position="1"/>
        <end position="13"/>
    </location>
</feature>
<proteinExistence type="predicted"/>
<dbReference type="Proteomes" id="UP000712600">
    <property type="component" value="Unassembled WGS sequence"/>
</dbReference>
<dbReference type="AlphaFoldDB" id="A0A8S9R3A4"/>
<reference evidence="2" key="1">
    <citation type="submission" date="2019-12" db="EMBL/GenBank/DDBJ databases">
        <title>Genome sequencing and annotation of Brassica cretica.</title>
        <authorList>
            <person name="Studholme D.J."/>
            <person name="Sarris P."/>
        </authorList>
    </citation>
    <scope>NUCLEOTIDE SEQUENCE</scope>
    <source>
        <strain evidence="2">PFS-109/04</strain>
        <tissue evidence="2">Leaf</tissue>
    </source>
</reference>
<accession>A0A8S9R3A4</accession>
<gene>
    <name evidence="2" type="ORF">F2Q69_00016204</name>
</gene>
<organism evidence="2 3">
    <name type="scientific">Brassica cretica</name>
    <name type="common">Mustard</name>
    <dbReference type="NCBI Taxonomy" id="69181"/>
    <lineage>
        <taxon>Eukaryota</taxon>
        <taxon>Viridiplantae</taxon>
        <taxon>Streptophyta</taxon>
        <taxon>Embryophyta</taxon>
        <taxon>Tracheophyta</taxon>
        <taxon>Spermatophyta</taxon>
        <taxon>Magnoliopsida</taxon>
        <taxon>eudicotyledons</taxon>
        <taxon>Gunneridae</taxon>
        <taxon>Pentapetalae</taxon>
        <taxon>rosids</taxon>
        <taxon>malvids</taxon>
        <taxon>Brassicales</taxon>
        <taxon>Brassicaceae</taxon>
        <taxon>Brassiceae</taxon>
        <taxon>Brassica</taxon>
    </lineage>
</organism>
<evidence type="ECO:0000313" key="3">
    <source>
        <dbReference type="Proteomes" id="UP000712600"/>
    </source>
</evidence>
<evidence type="ECO:0000256" key="1">
    <source>
        <dbReference type="SAM" id="MobiDB-lite"/>
    </source>
</evidence>
<comment type="caution">
    <text evidence="2">The sequence shown here is derived from an EMBL/GenBank/DDBJ whole genome shotgun (WGS) entry which is preliminary data.</text>
</comment>
<dbReference type="EMBL" id="QGKX02000996">
    <property type="protein sequence ID" value="KAF3557439.1"/>
    <property type="molecule type" value="Genomic_DNA"/>
</dbReference>
<protein>
    <submittedName>
        <fullName evidence="2">Uncharacterized protein</fullName>
    </submittedName>
</protein>
<evidence type="ECO:0000313" key="2">
    <source>
        <dbReference type="EMBL" id="KAF3557439.1"/>
    </source>
</evidence>
<sequence length="66" mass="7094">MFELSDSEDDDNNVEAQRTSYVPTGDAYMADLVYSSRSQLTAPAPASAAFSCSSLLCFANHAPRVT</sequence>
<name>A0A8S9R3A4_BRACR</name>
<feature type="region of interest" description="Disordered" evidence="1">
    <location>
        <begin position="1"/>
        <end position="20"/>
    </location>
</feature>